<proteinExistence type="predicted"/>
<reference evidence="1 2" key="1">
    <citation type="submission" date="2024-02" db="EMBL/GenBank/DDBJ databases">
        <title>Genome and pathogenicity analysis of Helicobacter mastomyrinus isolated from mice.</title>
        <authorList>
            <person name="Zhu L."/>
        </authorList>
    </citation>
    <scope>NUCLEOTIDE SEQUENCE [LARGE SCALE GENOMIC DNA]</scope>
    <source>
        <strain evidence="1 2">Hm-17</strain>
    </source>
</reference>
<dbReference type="Pfam" id="PF13669">
    <property type="entry name" value="Glyoxalase_4"/>
    <property type="match status" value="1"/>
</dbReference>
<gene>
    <name evidence="1" type="ORF">V3I05_10230</name>
</gene>
<organism evidence="1 2">
    <name type="scientific">Helicobacter mastomyrinus</name>
    <dbReference type="NCBI Taxonomy" id="287948"/>
    <lineage>
        <taxon>Bacteria</taxon>
        <taxon>Pseudomonadati</taxon>
        <taxon>Campylobacterota</taxon>
        <taxon>Epsilonproteobacteria</taxon>
        <taxon>Campylobacterales</taxon>
        <taxon>Helicobacteraceae</taxon>
        <taxon>Helicobacter</taxon>
    </lineage>
</organism>
<protein>
    <submittedName>
        <fullName evidence="1">VOC family protein</fullName>
    </submittedName>
</protein>
<dbReference type="Proteomes" id="UP001434737">
    <property type="component" value="Chromosome"/>
</dbReference>
<dbReference type="InterPro" id="IPR029068">
    <property type="entry name" value="Glyas_Bleomycin-R_OHBP_Dase"/>
</dbReference>
<evidence type="ECO:0000313" key="1">
    <source>
        <dbReference type="EMBL" id="XAM18045.1"/>
    </source>
</evidence>
<dbReference type="SUPFAM" id="SSF54593">
    <property type="entry name" value="Glyoxalase/Bleomycin resistance protein/Dihydroxybiphenyl dioxygenase"/>
    <property type="match status" value="1"/>
</dbReference>
<name>A0ABZ3F5P8_9HELI</name>
<evidence type="ECO:0000313" key="2">
    <source>
        <dbReference type="Proteomes" id="UP001434737"/>
    </source>
</evidence>
<keyword evidence="2" id="KW-1185">Reference proteome</keyword>
<accession>A0ABZ3F5P8</accession>
<sequence length="142" mass="16184">MQSLPLLNLPIHHIGVATKSLESEKHIFQSLGFTQEGSFSDERQGVRGVFMTLHPCKSSLAFQWRFELLENLEGSKRLDNYLKTHNKLYHIAFETHNIELDMQSILNYDFSSHNVLDSRTHSIESYEKTANSNAGGGVYANK</sequence>
<dbReference type="Gene3D" id="3.10.180.10">
    <property type="entry name" value="2,3-Dihydroxybiphenyl 1,2-Dioxygenase, domain 1"/>
    <property type="match status" value="1"/>
</dbReference>
<dbReference type="EMBL" id="CP145316">
    <property type="protein sequence ID" value="XAM18045.1"/>
    <property type="molecule type" value="Genomic_DNA"/>
</dbReference>